<dbReference type="Proteomes" id="UP001459277">
    <property type="component" value="Unassembled WGS sequence"/>
</dbReference>
<dbReference type="InterPro" id="IPR002156">
    <property type="entry name" value="RNaseH_domain"/>
</dbReference>
<dbReference type="AlphaFoldDB" id="A0AAW2DM11"/>
<reference evidence="2 3" key="1">
    <citation type="submission" date="2024-01" db="EMBL/GenBank/DDBJ databases">
        <title>A telomere-to-telomere, gap-free genome of sweet tea (Lithocarpus litseifolius).</title>
        <authorList>
            <person name="Zhou J."/>
        </authorList>
    </citation>
    <scope>NUCLEOTIDE SEQUENCE [LARGE SCALE GENOMIC DNA]</scope>
    <source>
        <strain evidence="2">Zhou-2022a</strain>
        <tissue evidence="2">Leaf</tissue>
    </source>
</reference>
<protein>
    <recommendedName>
        <fullName evidence="1">RNase H type-1 domain-containing protein</fullName>
    </recommendedName>
</protein>
<dbReference type="GO" id="GO:0004523">
    <property type="term" value="F:RNA-DNA hybrid ribonuclease activity"/>
    <property type="evidence" value="ECO:0007669"/>
    <property type="project" value="InterPro"/>
</dbReference>
<dbReference type="PANTHER" id="PTHR47074:SF48">
    <property type="entry name" value="POLYNUCLEOTIDYL TRANSFERASE, RIBONUCLEASE H-LIKE SUPERFAMILY PROTEIN"/>
    <property type="match status" value="1"/>
</dbReference>
<dbReference type="Pfam" id="PF13456">
    <property type="entry name" value="RVT_3"/>
    <property type="match status" value="1"/>
</dbReference>
<dbReference type="CDD" id="cd06222">
    <property type="entry name" value="RNase_H_like"/>
    <property type="match status" value="1"/>
</dbReference>
<gene>
    <name evidence="2" type="ORF">SO802_006272</name>
</gene>
<organism evidence="2 3">
    <name type="scientific">Lithocarpus litseifolius</name>
    <dbReference type="NCBI Taxonomy" id="425828"/>
    <lineage>
        <taxon>Eukaryota</taxon>
        <taxon>Viridiplantae</taxon>
        <taxon>Streptophyta</taxon>
        <taxon>Embryophyta</taxon>
        <taxon>Tracheophyta</taxon>
        <taxon>Spermatophyta</taxon>
        <taxon>Magnoliopsida</taxon>
        <taxon>eudicotyledons</taxon>
        <taxon>Gunneridae</taxon>
        <taxon>Pentapetalae</taxon>
        <taxon>rosids</taxon>
        <taxon>fabids</taxon>
        <taxon>Fagales</taxon>
        <taxon>Fagaceae</taxon>
        <taxon>Lithocarpus</taxon>
    </lineage>
</organism>
<sequence length="123" mass="13570">MTASGPAVHTSDEAELLACRRAIEFAVDAGFSRLVIEGDNSNVIHAISSSEDNTSLFGNVVEDIRHLIRGLLWSDICCIRRGGNRVAHALAQYARHVLDEDLYWVEDSPPPALDALYHDRLSI</sequence>
<dbReference type="SUPFAM" id="SSF53098">
    <property type="entry name" value="Ribonuclease H-like"/>
    <property type="match status" value="1"/>
</dbReference>
<dbReference type="PANTHER" id="PTHR47074">
    <property type="entry name" value="BNAC02G40300D PROTEIN"/>
    <property type="match status" value="1"/>
</dbReference>
<dbReference type="InterPro" id="IPR036397">
    <property type="entry name" value="RNaseH_sf"/>
</dbReference>
<dbReference type="EMBL" id="JAZDWU010000002">
    <property type="protein sequence ID" value="KAL0011164.1"/>
    <property type="molecule type" value="Genomic_DNA"/>
</dbReference>
<feature type="domain" description="RNase H type-1" evidence="1">
    <location>
        <begin position="7"/>
        <end position="94"/>
    </location>
</feature>
<dbReference type="Gene3D" id="3.30.420.10">
    <property type="entry name" value="Ribonuclease H-like superfamily/Ribonuclease H"/>
    <property type="match status" value="1"/>
</dbReference>
<dbReference type="InterPro" id="IPR012337">
    <property type="entry name" value="RNaseH-like_sf"/>
</dbReference>
<accession>A0AAW2DM11</accession>
<dbReference type="InterPro" id="IPR052929">
    <property type="entry name" value="RNase_H-like_EbsB-rel"/>
</dbReference>
<comment type="caution">
    <text evidence="2">The sequence shown here is derived from an EMBL/GenBank/DDBJ whole genome shotgun (WGS) entry which is preliminary data.</text>
</comment>
<evidence type="ECO:0000313" key="3">
    <source>
        <dbReference type="Proteomes" id="UP001459277"/>
    </source>
</evidence>
<proteinExistence type="predicted"/>
<keyword evidence="3" id="KW-1185">Reference proteome</keyword>
<evidence type="ECO:0000313" key="2">
    <source>
        <dbReference type="EMBL" id="KAL0011164.1"/>
    </source>
</evidence>
<evidence type="ECO:0000259" key="1">
    <source>
        <dbReference type="Pfam" id="PF13456"/>
    </source>
</evidence>
<dbReference type="InterPro" id="IPR044730">
    <property type="entry name" value="RNase_H-like_dom_plant"/>
</dbReference>
<name>A0AAW2DM11_9ROSI</name>
<dbReference type="GO" id="GO:0003676">
    <property type="term" value="F:nucleic acid binding"/>
    <property type="evidence" value="ECO:0007669"/>
    <property type="project" value="InterPro"/>
</dbReference>